<dbReference type="PANTHER" id="PTHR37534:SF39">
    <property type="entry name" value="TRANSCRIPTION FACTOR DOMAIN-CONTAINING PROTEIN"/>
    <property type="match status" value="1"/>
</dbReference>
<dbReference type="Pfam" id="PF00172">
    <property type="entry name" value="Zn_clus"/>
    <property type="match status" value="1"/>
</dbReference>
<keyword evidence="2" id="KW-0539">Nucleus</keyword>
<dbReference type="PROSITE" id="PS00463">
    <property type="entry name" value="ZN2_CY6_FUNGAL_1"/>
    <property type="match status" value="1"/>
</dbReference>
<dbReference type="OrthoDB" id="5130013at2759"/>
<name>A0A7D5UWD8_9HYPO</name>
<comment type="subcellular location">
    <subcellularLocation>
        <location evidence="1">Nucleus</location>
    </subcellularLocation>
</comment>
<evidence type="ECO:0000256" key="1">
    <source>
        <dbReference type="ARBA" id="ARBA00004123"/>
    </source>
</evidence>
<proteinExistence type="predicted"/>
<evidence type="ECO:0000313" key="4">
    <source>
        <dbReference type="EMBL" id="QLI68670.1"/>
    </source>
</evidence>
<reference evidence="4 5" key="1">
    <citation type="submission" date="2020-07" db="EMBL/GenBank/DDBJ databases">
        <title>Telomere length de novo assembly of all 7 chromosomes of the fungus, Metarhizium brunneum, using a novel assembly pipeline.</title>
        <authorList>
            <person name="Saud z."/>
            <person name="Kortsinoglou A."/>
            <person name="Kouvelis V.N."/>
            <person name="Butt T.M."/>
        </authorList>
    </citation>
    <scope>NUCLEOTIDE SEQUENCE [LARGE SCALE GENOMIC DNA]</scope>
    <source>
        <strain evidence="4 5">4556</strain>
    </source>
</reference>
<dbReference type="GO" id="GO:0000976">
    <property type="term" value="F:transcription cis-regulatory region binding"/>
    <property type="evidence" value="ECO:0007669"/>
    <property type="project" value="TreeGrafter"/>
</dbReference>
<dbReference type="GO" id="GO:0000981">
    <property type="term" value="F:DNA-binding transcription factor activity, RNA polymerase II-specific"/>
    <property type="evidence" value="ECO:0007669"/>
    <property type="project" value="InterPro"/>
</dbReference>
<evidence type="ECO:0000256" key="2">
    <source>
        <dbReference type="ARBA" id="ARBA00023242"/>
    </source>
</evidence>
<dbReference type="InterPro" id="IPR001138">
    <property type="entry name" value="Zn2Cys6_DnaBD"/>
</dbReference>
<evidence type="ECO:0000259" key="3">
    <source>
        <dbReference type="PROSITE" id="PS50048"/>
    </source>
</evidence>
<dbReference type="AlphaFoldDB" id="A0A7D5UWD8"/>
<dbReference type="PROSITE" id="PS50048">
    <property type="entry name" value="ZN2_CY6_FUNGAL_2"/>
    <property type="match status" value="1"/>
</dbReference>
<dbReference type="KEGG" id="mbrn:26247095"/>
<dbReference type="CDD" id="cd00067">
    <property type="entry name" value="GAL4"/>
    <property type="match status" value="1"/>
</dbReference>
<dbReference type="Proteomes" id="UP000510686">
    <property type="component" value="Chromosome 3"/>
</dbReference>
<protein>
    <recommendedName>
        <fullName evidence="3">Zn(2)-C6 fungal-type domain-containing protein</fullName>
    </recommendedName>
</protein>
<dbReference type="RefSeq" id="XP_014540059.1">
    <property type="nucleotide sequence ID" value="XM_014684573.1"/>
</dbReference>
<organism evidence="4 5">
    <name type="scientific">Metarhizium brunneum</name>
    <dbReference type="NCBI Taxonomy" id="500148"/>
    <lineage>
        <taxon>Eukaryota</taxon>
        <taxon>Fungi</taxon>
        <taxon>Dikarya</taxon>
        <taxon>Ascomycota</taxon>
        <taxon>Pezizomycotina</taxon>
        <taxon>Sordariomycetes</taxon>
        <taxon>Hypocreomycetidae</taxon>
        <taxon>Hypocreales</taxon>
        <taxon>Clavicipitaceae</taxon>
        <taxon>Metarhizium</taxon>
    </lineage>
</organism>
<keyword evidence="5" id="KW-1185">Reference proteome</keyword>
<dbReference type="InterPro" id="IPR036864">
    <property type="entry name" value="Zn2-C6_fun-type_DNA-bd_sf"/>
</dbReference>
<dbReference type="PANTHER" id="PTHR37534">
    <property type="entry name" value="TRANSCRIPTIONAL ACTIVATOR PROTEIN UGA3"/>
    <property type="match status" value="1"/>
</dbReference>
<dbReference type="GeneID" id="26247095"/>
<accession>A0A7D5UWD8</accession>
<dbReference type="SUPFAM" id="SSF57701">
    <property type="entry name" value="Zn2/Cys6 DNA-binding domain"/>
    <property type="match status" value="1"/>
</dbReference>
<feature type="domain" description="Zn(2)-C6 fungal-type" evidence="3">
    <location>
        <begin position="6"/>
        <end position="34"/>
    </location>
</feature>
<dbReference type="SMART" id="SM00066">
    <property type="entry name" value="GAL4"/>
    <property type="match status" value="1"/>
</dbReference>
<dbReference type="InterPro" id="IPR021858">
    <property type="entry name" value="Fun_TF"/>
</dbReference>
<evidence type="ECO:0000313" key="5">
    <source>
        <dbReference type="Proteomes" id="UP000510686"/>
    </source>
</evidence>
<dbReference type="Gene3D" id="4.10.240.10">
    <property type="entry name" value="Zn(2)-C6 fungal-type DNA-binding domain"/>
    <property type="match status" value="1"/>
</dbReference>
<dbReference type="EMBL" id="CP058934">
    <property type="protein sequence ID" value="QLI68670.1"/>
    <property type="molecule type" value="Genomic_DNA"/>
</dbReference>
<dbReference type="GO" id="GO:0045944">
    <property type="term" value="P:positive regulation of transcription by RNA polymerase II"/>
    <property type="evidence" value="ECO:0007669"/>
    <property type="project" value="TreeGrafter"/>
</dbReference>
<gene>
    <name evidence="4" type="ORF">G6M90_00g064850</name>
</gene>
<dbReference type="GO" id="GO:0005634">
    <property type="term" value="C:nucleus"/>
    <property type="evidence" value="ECO:0007669"/>
    <property type="project" value="UniProtKB-SubCell"/>
</dbReference>
<dbReference type="GO" id="GO:0008270">
    <property type="term" value="F:zinc ion binding"/>
    <property type="evidence" value="ECO:0007669"/>
    <property type="project" value="InterPro"/>
</dbReference>
<dbReference type="Pfam" id="PF11951">
    <property type="entry name" value="Fungal_trans_2"/>
    <property type="match status" value="1"/>
</dbReference>
<sequence length="488" mass="55661">MGSRKSCWTCKDRRIRCDGGFPKCQKCIGARRCCQGYGMRLSWPRDDDKRRVTSSSPLSALISRNQKTDFSFINTTWSDMELYHHQESFLDPIPRLSNLWKLPQLSASNMQLLNYFHDSAHLSLVTFDADLSQMRDVLLRMALENDTLSGYAAFYALLAFASFHHSGLNQQTMRLKISALHFLAASAKEETRTWTQAARQVAASMLLGTLDIMLPSASSGEWLWYTRGAMDIVQTTCLKYQWHESDIGRLLDWVYYHDTLSRFPLRHWQYKSLAREVSETKDFHFRVTTFSALTKYRPAQSSPNPTYAILNLLSEACNALIDPRDPASRSGEYRDSLDLLKRRIGNVHLRRDSSSLSPQETLGVEVWQTATQVYLARASQSPGEEPANLESLIDMAFEGPIRTCACPHFFPLFILACEAQSDDRRASILSLIGRTEDIPGLRSKVWLRHMIRSIWVHQDLHADGDLLVNYVGAMRAVINMNDTIPSFV</sequence>